<sequence length="381" mass="44476">MIILLISMPSIHVIRWIENLKDTHYEIYWFDVLGRGKLDTLTSVKQFTNWKKRKVKYIKGEYFLSKKKPNLYERIIPYLEITANEALENIIKEIKPDVIHSFEMQGCSYPIIKTMSRYPKIKWLYTCWGNDLFYYMNFKDHEKKIRKVLKRIDFLHTDCKRDFLLAQKLGFSGEYLGVVPGGTGYKWKELERYKIPIAKRKIILVKGYEHHFGRGLNIVKALHEIQDQISDYQIVIFGAHNKTMEYIAMHKLNFQVYHRHSFTHEELLQLMGKSLIYIGNSISDGLPNTLLEAIVMGAFPIQSNPGGATEEIINDGDNGVLINNPESVLEIKQKILNVLFDTGLQESAAEKNRKVTLERLDYSDNKLKVIAMYKTIFNKIS</sequence>
<feature type="domain" description="Glycosyltransferase subfamily 4-like N-terminal" evidence="2">
    <location>
        <begin position="2"/>
        <end position="154"/>
    </location>
</feature>
<name>A0A2S1YG14_9FLAO</name>
<dbReference type="CDD" id="cd03801">
    <property type="entry name" value="GT4_PimA-like"/>
    <property type="match status" value="1"/>
</dbReference>
<dbReference type="Gene3D" id="3.40.50.2000">
    <property type="entry name" value="Glycogen Phosphorylase B"/>
    <property type="match status" value="2"/>
</dbReference>
<evidence type="ECO:0000259" key="1">
    <source>
        <dbReference type="Pfam" id="PF00534"/>
    </source>
</evidence>
<feature type="domain" description="Glycosyl transferase family 1" evidence="1">
    <location>
        <begin position="216"/>
        <end position="354"/>
    </location>
</feature>
<dbReference type="InterPro" id="IPR028098">
    <property type="entry name" value="Glyco_trans_4-like_N"/>
</dbReference>
<dbReference type="PANTHER" id="PTHR12526">
    <property type="entry name" value="GLYCOSYLTRANSFERASE"/>
    <property type="match status" value="1"/>
</dbReference>
<gene>
    <name evidence="3" type="ORF">HYN56_01660</name>
</gene>
<dbReference type="Pfam" id="PF13477">
    <property type="entry name" value="Glyco_trans_4_2"/>
    <property type="match status" value="1"/>
</dbReference>
<evidence type="ECO:0000313" key="3">
    <source>
        <dbReference type="EMBL" id="AWK02989.1"/>
    </source>
</evidence>
<keyword evidence="3" id="KW-0808">Transferase</keyword>
<dbReference type="SUPFAM" id="SSF53756">
    <property type="entry name" value="UDP-Glycosyltransferase/glycogen phosphorylase"/>
    <property type="match status" value="1"/>
</dbReference>
<keyword evidence="4" id="KW-1185">Reference proteome</keyword>
<dbReference type="Proteomes" id="UP000245250">
    <property type="component" value="Chromosome"/>
</dbReference>
<accession>A0A2S1YG14</accession>
<organism evidence="3 4">
    <name type="scientific">Flavobacterium crocinum</name>
    <dbReference type="NCBI Taxonomy" id="2183896"/>
    <lineage>
        <taxon>Bacteria</taxon>
        <taxon>Pseudomonadati</taxon>
        <taxon>Bacteroidota</taxon>
        <taxon>Flavobacteriia</taxon>
        <taxon>Flavobacteriales</taxon>
        <taxon>Flavobacteriaceae</taxon>
        <taxon>Flavobacterium</taxon>
    </lineage>
</organism>
<dbReference type="InterPro" id="IPR001296">
    <property type="entry name" value="Glyco_trans_1"/>
</dbReference>
<dbReference type="OrthoDB" id="1411429at2"/>
<dbReference type="AlphaFoldDB" id="A0A2S1YG14"/>
<dbReference type="RefSeq" id="WP_109190603.1">
    <property type="nucleotide sequence ID" value="NZ_CP029255.1"/>
</dbReference>
<dbReference type="Pfam" id="PF00534">
    <property type="entry name" value="Glycos_transf_1"/>
    <property type="match status" value="1"/>
</dbReference>
<dbReference type="EMBL" id="CP029255">
    <property type="protein sequence ID" value="AWK02989.1"/>
    <property type="molecule type" value="Genomic_DNA"/>
</dbReference>
<evidence type="ECO:0000313" key="4">
    <source>
        <dbReference type="Proteomes" id="UP000245250"/>
    </source>
</evidence>
<protein>
    <submittedName>
        <fullName evidence="3">Glycosyl transferase family 1</fullName>
    </submittedName>
</protein>
<reference evidence="3 4" key="1">
    <citation type="submission" date="2018-05" db="EMBL/GenBank/DDBJ databases">
        <title>Genome sequencing of Flavobacterium sp. HYN0056.</title>
        <authorList>
            <person name="Yi H."/>
            <person name="Baek C."/>
        </authorList>
    </citation>
    <scope>NUCLEOTIDE SEQUENCE [LARGE SCALE GENOMIC DNA]</scope>
    <source>
        <strain evidence="3 4">HYN0056</strain>
    </source>
</reference>
<proteinExistence type="predicted"/>
<dbReference type="PANTHER" id="PTHR12526:SF630">
    <property type="entry name" value="GLYCOSYLTRANSFERASE"/>
    <property type="match status" value="1"/>
</dbReference>
<dbReference type="KEGG" id="fcr:HYN56_01660"/>
<evidence type="ECO:0000259" key="2">
    <source>
        <dbReference type="Pfam" id="PF13477"/>
    </source>
</evidence>
<dbReference type="GO" id="GO:0016757">
    <property type="term" value="F:glycosyltransferase activity"/>
    <property type="evidence" value="ECO:0007669"/>
    <property type="project" value="InterPro"/>
</dbReference>